<dbReference type="InterPro" id="IPR050093">
    <property type="entry name" value="ABC_SmlMolc_Importer"/>
</dbReference>
<dbReference type="eggNOG" id="COG3842">
    <property type="taxonomic scope" value="Bacteria"/>
</dbReference>
<dbReference type="GO" id="GO:0043190">
    <property type="term" value="C:ATP-binding cassette (ABC) transporter complex"/>
    <property type="evidence" value="ECO:0007669"/>
    <property type="project" value="UniProtKB-ARBA"/>
</dbReference>
<dbReference type="GO" id="GO:0140359">
    <property type="term" value="F:ABC-type transporter activity"/>
    <property type="evidence" value="ECO:0007669"/>
    <property type="project" value="UniProtKB-ARBA"/>
</dbReference>
<evidence type="ECO:0000256" key="2">
    <source>
        <dbReference type="ARBA" id="ARBA00022741"/>
    </source>
</evidence>
<dbReference type="HOGENOM" id="CLU_000604_1_1_10"/>
<name>B3QZ01_CHLT3</name>
<dbReference type="OrthoDB" id="9802264at2"/>
<gene>
    <name evidence="5" type="ordered locus">Ctha_1231</name>
</gene>
<dbReference type="EMBL" id="CP001100">
    <property type="protein sequence ID" value="ACF13694.1"/>
    <property type="molecule type" value="Genomic_DNA"/>
</dbReference>
<proteinExistence type="predicted"/>
<keyword evidence="6" id="KW-1185">Reference proteome</keyword>
<feature type="domain" description="ABC transporter" evidence="4">
    <location>
        <begin position="3"/>
        <end position="233"/>
    </location>
</feature>
<evidence type="ECO:0000259" key="4">
    <source>
        <dbReference type="PROSITE" id="PS50893"/>
    </source>
</evidence>
<dbReference type="InterPro" id="IPR003439">
    <property type="entry name" value="ABC_transporter-like_ATP-bd"/>
</dbReference>
<dbReference type="InterPro" id="IPR027417">
    <property type="entry name" value="P-loop_NTPase"/>
</dbReference>
<dbReference type="InterPro" id="IPR003593">
    <property type="entry name" value="AAA+_ATPase"/>
</dbReference>
<evidence type="ECO:0000256" key="3">
    <source>
        <dbReference type="ARBA" id="ARBA00022840"/>
    </source>
</evidence>
<dbReference type="GO" id="GO:0005524">
    <property type="term" value="F:ATP binding"/>
    <property type="evidence" value="ECO:0007669"/>
    <property type="project" value="UniProtKB-KW"/>
</dbReference>
<evidence type="ECO:0000313" key="6">
    <source>
        <dbReference type="Proteomes" id="UP000001208"/>
    </source>
</evidence>
<organism evidence="5 6">
    <name type="scientific">Chloroherpeton thalassium (strain ATCC 35110 / GB-78)</name>
    <dbReference type="NCBI Taxonomy" id="517418"/>
    <lineage>
        <taxon>Bacteria</taxon>
        <taxon>Pseudomonadati</taxon>
        <taxon>Chlorobiota</taxon>
        <taxon>Chlorobiia</taxon>
        <taxon>Chlorobiales</taxon>
        <taxon>Chloroherpetonaceae</taxon>
        <taxon>Chloroherpeton</taxon>
    </lineage>
</organism>
<keyword evidence="3" id="KW-0067">ATP-binding</keyword>
<keyword evidence="2" id="KW-0547">Nucleotide-binding</keyword>
<sequence length="339" mass="38429">MKIRLENITKKYGDFVALDNVSFSCEDGEFFSVLGKSGSGKTTLIRIIAGLEKPDSGKVFFNDQDIAILPPHKRYAVMVFQNYALFPHLDVFENVAFGLRERRMPSAEIQKRVSETLRTLNIEDKIRREVSELSGGEQQRVALARALALDSRVILFDEPLSNLDVVLRRELQKELKALQRETGRNFIYITHDQEEALMLSDKLMVLERGSVRELGTPVEVYESPKSLFGASFIGLTNVLKFERAGKNSIKTETGLTLSLETEPTGDEFDVVIRAEHIKPSCGNAEKNAFHAKIKASYFKGSFFEYAIDVQGIRMTMIATEHLKKEVQICIKKFFIFSDE</sequence>
<dbReference type="FunFam" id="3.40.50.300:FF:000042">
    <property type="entry name" value="Maltose/maltodextrin ABC transporter, ATP-binding protein"/>
    <property type="match status" value="1"/>
</dbReference>
<dbReference type="Gene3D" id="3.40.50.300">
    <property type="entry name" value="P-loop containing nucleotide triphosphate hydrolases"/>
    <property type="match status" value="1"/>
</dbReference>
<dbReference type="PROSITE" id="PS00211">
    <property type="entry name" value="ABC_TRANSPORTER_1"/>
    <property type="match status" value="1"/>
</dbReference>
<accession>B3QZ01</accession>
<dbReference type="InterPro" id="IPR017871">
    <property type="entry name" value="ABC_transporter-like_CS"/>
</dbReference>
<dbReference type="GO" id="GO:0016887">
    <property type="term" value="F:ATP hydrolysis activity"/>
    <property type="evidence" value="ECO:0007669"/>
    <property type="project" value="InterPro"/>
</dbReference>
<keyword evidence="1" id="KW-0813">Transport</keyword>
<reference evidence="5 6" key="1">
    <citation type="submission" date="2008-06" db="EMBL/GenBank/DDBJ databases">
        <title>Complete sequence of Chloroherpeton thalassium ATCC 35110.</title>
        <authorList>
            <consortium name="US DOE Joint Genome Institute"/>
            <person name="Lucas S."/>
            <person name="Copeland A."/>
            <person name="Lapidus A."/>
            <person name="Glavina del Rio T."/>
            <person name="Dalin E."/>
            <person name="Tice H."/>
            <person name="Bruce D."/>
            <person name="Goodwin L."/>
            <person name="Pitluck S."/>
            <person name="Schmutz J."/>
            <person name="Larimer F."/>
            <person name="Land M."/>
            <person name="Hauser L."/>
            <person name="Kyrpides N."/>
            <person name="Mikhailova N."/>
            <person name="Liu Z."/>
            <person name="Li T."/>
            <person name="Zhao F."/>
            <person name="Overmann J."/>
            <person name="Bryant D.A."/>
            <person name="Richardson P."/>
        </authorList>
    </citation>
    <scope>NUCLEOTIDE SEQUENCE [LARGE SCALE GENOMIC DNA]</scope>
    <source>
        <strain evidence="6">ATCC 35110 / GB-78</strain>
    </source>
</reference>
<dbReference type="SUPFAM" id="SSF50331">
    <property type="entry name" value="MOP-like"/>
    <property type="match status" value="1"/>
</dbReference>
<dbReference type="PROSITE" id="PS50893">
    <property type="entry name" value="ABC_TRANSPORTER_2"/>
    <property type="match status" value="1"/>
</dbReference>
<evidence type="ECO:0000256" key="1">
    <source>
        <dbReference type="ARBA" id="ARBA00022448"/>
    </source>
</evidence>
<evidence type="ECO:0000313" key="5">
    <source>
        <dbReference type="EMBL" id="ACF13694.1"/>
    </source>
</evidence>
<dbReference type="STRING" id="517418.Ctha_1231"/>
<dbReference type="Pfam" id="PF00005">
    <property type="entry name" value="ABC_tran"/>
    <property type="match status" value="1"/>
</dbReference>
<protein>
    <submittedName>
        <fullName evidence="5">ABC transporter-related protein</fullName>
    </submittedName>
</protein>
<dbReference type="RefSeq" id="WP_012499778.1">
    <property type="nucleotide sequence ID" value="NC_011026.1"/>
</dbReference>
<dbReference type="Proteomes" id="UP000001208">
    <property type="component" value="Chromosome"/>
</dbReference>
<dbReference type="KEGG" id="cts:Ctha_1231"/>
<dbReference type="InterPro" id="IPR008995">
    <property type="entry name" value="Mo/tungstate-bd_C_term_dom"/>
</dbReference>
<dbReference type="SUPFAM" id="SSF52540">
    <property type="entry name" value="P-loop containing nucleoside triphosphate hydrolases"/>
    <property type="match status" value="1"/>
</dbReference>
<dbReference type="PANTHER" id="PTHR42781:SF9">
    <property type="entry name" value="AMINO ACID ABC TRANSPORTER, ATP-BINDING PROTEIN-RELATED"/>
    <property type="match status" value="1"/>
</dbReference>
<dbReference type="AlphaFoldDB" id="B3QZ01"/>
<dbReference type="PANTHER" id="PTHR42781">
    <property type="entry name" value="SPERMIDINE/PUTRESCINE IMPORT ATP-BINDING PROTEIN POTA"/>
    <property type="match status" value="1"/>
</dbReference>
<dbReference type="SMART" id="SM00382">
    <property type="entry name" value="AAA"/>
    <property type="match status" value="1"/>
</dbReference>